<dbReference type="SUPFAM" id="SSF56366">
    <property type="entry name" value="SMAD MH1 domain"/>
    <property type="match status" value="1"/>
</dbReference>
<evidence type="ECO:0000256" key="3">
    <source>
        <dbReference type="ARBA" id="ARBA00023163"/>
    </source>
</evidence>
<dbReference type="GO" id="GO:0060395">
    <property type="term" value="P:SMAD protein signal transduction"/>
    <property type="evidence" value="ECO:0007669"/>
    <property type="project" value="TreeGrafter"/>
</dbReference>
<dbReference type="GO" id="GO:0071144">
    <property type="term" value="C:heteromeric SMAD protein complex"/>
    <property type="evidence" value="ECO:0007669"/>
    <property type="project" value="TreeGrafter"/>
</dbReference>
<keyword evidence="6" id="KW-0732">Signal</keyword>
<dbReference type="Proteomes" id="UP001153737">
    <property type="component" value="Chromosome 17"/>
</dbReference>
<reference evidence="8" key="2">
    <citation type="submission" date="2022-10" db="EMBL/GenBank/DDBJ databases">
        <authorList>
            <consortium name="ENA_rothamsted_submissions"/>
            <consortium name="culmorum"/>
            <person name="King R."/>
        </authorList>
    </citation>
    <scope>NUCLEOTIDE SEQUENCE</scope>
</reference>
<gene>
    <name evidence="8" type="ORF">PHAECO_LOCUS5527</name>
</gene>
<dbReference type="GO" id="GO:0140416">
    <property type="term" value="F:transcription regulator inhibitor activity"/>
    <property type="evidence" value="ECO:0007669"/>
    <property type="project" value="TreeGrafter"/>
</dbReference>
<evidence type="ECO:0000259" key="7">
    <source>
        <dbReference type="PROSITE" id="PS51075"/>
    </source>
</evidence>
<feature type="domain" description="MH1" evidence="7">
    <location>
        <begin position="179"/>
        <end position="293"/>
    </location>
</feature>
<feature type="chain" id="PRO_5040284588" description="MH1 domain-containing protein" evidence="6">
    <location>
        <begin position="25"/>
        <end position="326"/>
    </location>
</feature>
<protein>
    <recommendedName>
        <fullName evidence="7">MH1 domain-containing protein</fullName>
    </recommendedName>
</protein>
<dbReference type="AlphaFoldDB" id="A0A9N9SDN2"/>
<evidence type="ECO:0000313" key="9">
    <source>
        <dbReference type="Proteomes" id="UP001153737"/>
    </source>
</evidence>
<dbReference type="GO" id="GO:0009653">
    <property type="term" value="P:anatomical structure morphogenesis"/>
    <property type="evidence" value="ECO:0007669"/>
    <property type="project" value="TreeGrafter"/>
</dbReference>
<keyword evidence="3" id="KW-0804">Transcription</keyword>
<dbReference type="SMART" id="SM00523">
    <property type="entry name" value="DWA"/>
    <property type="match status" value="1"/>
</dbReference>
<dbReference type="InterPro" id="IPR036578">
    <property type="entry name" value="SMAD_MH1_sf"/>
</dbReference>
<dbReference type="InterPro" id="IPR003619">
    <property type="entry name" value="MAD_homology1_Dwarfin-type"/>
</dbReference>
<evidence type="ECO:0000256" key="2">
    <source>
        <dbReference type="ARBA" id="ARBA00023015"/>
    </source>
</evidence>
<dbReference type="PANTHER" id="PTHR13703:SF54">
    <property type="entry name" value="MOTHERS AGAINST DECAPENTAPLEGIC HOMOLOG"/>
    <property type="match status" value="1"/>
</dbReference>
<evidence type="ECO:0000313" key="8">
    <source>
        <dbReference type="EMBL" id="CAG9818029.1"/>
    </source>
</evidence>
<feature type="compositionally biased region" description="Polar residues" evidence="5">
    <location>
        <begin position="90"/>
        <end position="107"/>
    </location>
</feature>
<dbReference type="PANTHER" id="PTHR13703">
    <property type="entry name" value="SMAD"/>
    <property type="match status" value="1"/>
</dbReference>
<feature type="region of interest" description="Disordered" evidence="5">
    <location>
        <begin position="85"/>
        <end position="138"/>
    </location>
</feature>
<evidence type="ECO:0000256" key="1">
    <source>
        <dbReference type="ARBA" id="ARBA00004123"/>
    </source>
</evidence>
<comment type="subcellular location">
    <subcellularLocation>
        <location evidence="1">Nucleus</location>
    </subcellularLocation>
</comment>
<dbReference type="InterPro" id="IPR013790">
    <property type="entry name" value="Dwarfin"/>
</dbReference>
<dbReference type="CDD" id="cd10489">
    <property type="entry name" value="MH1_SMAD_6_7"/>
    <property type="match status" value="1"/>
</dbReference>
<keyword evidence="2" id="KW-0805">Transcription regulation</keyword>
<accession>A0A9N9SDN2</accession>
<dbReference type="OrthoDB" id="5946219at2759"/>
<reference evidence="8" key="1">
    <citation type="submission" date="2022-01" db="EMBL/GenBank/DDBJ databases">
        <authorList>
            <person name="King R."/>
        </authorList>
    </citation>
    <scope>NUCLEOTIDE SEQUENCE</scope>
</reference>
<keyword evidence="9" id="KW-1185">Reference proteome</keyword>
<dbReference type="EMBL" id="OU896723">
    <property type="protein sequence ID" value="CAG9818029.1"/>
    <property type="molecule type" value="Genomic_DNA"/>
</dbReference>
<dbReference type="GO" id="GO:0006357">
    <property type="term" value="P:regulation of transcription by RNA polymerase II"/>
    <property type="evidence" value="ECO:0007669"/>
    <property type="project" value="TreeGrafter"/>
</dbReference>
<feature type="compositionally biased region" description="Basic residues" evidence="5">
    <location>
        <begin position="41"/>
        <end position="50"/>
    </location>
</feature>
<dbReference type="PROSITE" id="PS51075">
    <property type="entry name" value="MH1"/>
    <property type="match status" value="1"/>
</dbReference>
<dbReference type="Pfam" id="PF03165">
    <property type="entry name" value="MH1"/>
    <property type="match status" value="1"/>
</dbReference>
<dbReference type="GO" id="GO:0030154">
    <property type="term" value="P:cell differentiation"/>
    <property type="evidence" value="ECO:0007669"/>
    <property type="project" value="TreeGrafter"/>
</dbReference>
<name>A0A9N9SDN2_PHACE</name>
<evidence type="ECO:0000256" key="6">
    <source>
        <dbReference type="SAM" id="SignalP"/>
    </source>
</evidence>
<dbReference type="InterPro" id="IPR013019">
    <property type="entry name" value="MAD_homology_MH1"/>
</dbReference>
<dbReference type="GO" id="GO:0070411">
    <property type="term" value="F:I-SMAD binding"/>
    <property type="evidence" value="ECO:0007669"/>
    <property type="project" value="TreeGrafter"/>
</dbReference>
<feature type="signal peptide" evidence="6">
    <location>
        <begin position="1"/>
        <end position="24"/>
    </location>
</feature>
<organism evidence="8 9">
    <name type="scientific">Phaedon cochleariae</name>
    <name type="common">Mustard beetle</name>
    <dbReference type="NCBI Taxonomy" id="80249"/>
    <lineage>
        <taxon>Eukaryota</taxon>
        <taxon>Metazoa</taxon>
        <taxon>Ecdysozoa</taxon>
        <taxon>Arthropoda</taxon>
        <taxon>Hexapoda</taxon>
        <taxon>Insecta</taxon>
        <taxon>Pterygota</taxon>
        <taxon>Neoptera</taxon>
        <taxon>Endopterygota</taxon>
        <taxon>Coleoptera</taxon>
        <taxon>Polyphaga</taxon>
        <taxon>Cucujiformia</taxon>
        <taxon>Chrysomeloidea</taxon>
        <taxon>Chrysomelidae</taxon>
        <taxon>Chrysomelinae</taxon>
        <taxon>Chrysomelini</taxon>
        <taxon>Phaedon</taxon>
    </lineage>
</organism>
<evidence type="ECO:0000256" key="4">
    <source>
        <dbReference type="ARBA" id="ARBA00023242"/>
    </source>
</evidence>
<sequence length="326" mass="37325">MAAAMCCKQAVAIIFCFLLFSVEAPLRWWRSLLGRCGHSTDHRKKERKKERKEERKKERKKGIKVFGKGKDYNIGISRKSVIRRFHRRQVTSSNLPQSTTVPANPRQSTHKTVEPTTPHPVSASVGPTQLDRRQSSRRLRRDYVNAARANEKQTNVGHNKQCSAATACSMFMFRSRKTNLVRRLAKARKRRPPATDHEDSVHGLLRRLQDNQLEMLLAAVESRGRDSSHCVLVAQNGQVGREPHVLCCQSWRWPDLRQAGELRRLPTCRSACDPVYVCCNPYHWSRLCQPGVPLDPNFNFTSCGEDFIAEVCRQSAKMCLLLKSYD</sequence>
<dbReference type="Gene3D" id="3.90.520.10">
    <property type="entry name" value="SMAD MH1 domain"/>
    <property type="match status" value="1"/>
</dbReference>
<proteinExistence type="predicted"/>
<evidence type="ECO:0000256" key="5">
    <source>
        <dbReference type="SAM" id="MobiDB-lite"/>
    </source>
</evidence>
<keyword evidence="4" id="KW-0539">Nucleus</keyword>
<feature type="region of interest" description="Disordered" evidence="5">
    <location>
        <begin position="38"/>
        <end position="62"/>
    </location>
</feature>